<dbReference type="SUPFAM" id="SSF50965">
    <property type="entry name" value="Galactose oxidase, central domain"/>
    <property type="match status" value="1"/>
</dbReference>
<evidence type="ECO:0000313" key="1">
    <source>
        <dbReference type="EMBL" id="VDM48436.1"/>
    </source>
</evidence>
<accession>A0A183V8P5</accession>
<reference evidence="1 2" key="2">
    <citation type="submission" date="2018-11" db="EMBL/GenBank/DDBJ databases">
        <authorList>
            <consortium name="Pathogen Informatics"/>
        </authorList>
    </citation>
    <scope>NUCLEOTIDE SEQUENCE [LARGE SCALE GENOMIC DNA]</scope>
</reference>
<sequence>MPFEKIGDPAKTVLQDMEAYHYSALLSDRFWIFSRKYKEQPHHNWGHRICFSGGYSAYFDIASKQWSSKEDFAAISNEENLEEALFVFNSHIFLLLYTGFGGIKFQNLFRWDFGERNWSKISDFQVEPSNNLVVQEANTHSALIVVRQEQGVKDSIHLVSVVGDVIRVHKLSVDDRHASLSLVHGVSLSNKLGLYTPIMAARWGDDIYMIGGVHGCGFHFEPKKWIWFDLKTKTSEVIEITDDAPPFRFSGSSYVKVLPNGLWVHATGSVQRGMTNSVFNGEIWTVNLKSKPLKWKKCGIVVPEMDREELVIAISDAGMVYVADNHRGIFAANLE</sequence>
<evidence type="ECO:0000313" key="3">
    <source>
        <dbReference type="WBParaSite" id="TCNE_0001711601-mRNA-1"/>
    </source>
</evidence>
<dbReference type="InterPro" id="IPR011043">
    <property type="entry name" value="Gal_Oxase/kelch_b-propeller"/>
</dbReference>
<dbReference type="WBParaSite" id="TCNE_0001711601-mRNA-1">
    <property type="protein sequence ID" value="TCNE_0001711601-mRNA-1"/>
    <property type="gene ID" value="TCNE_0001711601"/>
</dbReference>
<gene>
    <name evidence="1" type="ORF">TCNE_LOCUS17115</name>
</gene>
<dbReference type="Proteomes" id="UP000050794">
    <property type="component" value="Unassembled WGS sequence"/>
</dbReference>
<proteinExistence type="predicted"/>
<organism evidence="2 3">
    <name type="scientific">Toxocara canis</name>
    <name type="common">Canine roundworm</name>
    <dbReference type="NCBI Taxonomy" id="6265"/>
    <lineage>
        <taxon>Eukaryota</taxon>
        <taxon>Metazoa</taxon>
        <taxon>Ecdysozoa</taxon>
        <taxon>Nematoda</taxon>
        <taxon>Chromadorea</taxon>
        <taxon>Rhabditida</taxon>
        <taxon>Spirurina</taxon>
        <taxon>Ascaridomorpha</taxon>
        <taxon>Ascaridoidea</taxon>
        <taxon>Toxocaridae</taxon>
        <taxon>Toxocara</taxon>
    </lineage>
</organism>
<dbReference type="AlphaFoldDB" id="A0A183V8P5"/>
<keyword evidence="2" id="KW-1185">Reference proteome</keyword>
<evidence type="ECO:0000313" key="2">
    <source>
        <dbReference type="Proteomes" id="UP000050794"/>
    </source>
</evidence>
<dbReference type="EMBL" id="UYWY01024163">
    <property type="protein sequence ID" value="VDM48436.1"/>
    <property type="molecule type" value="Genomic_DNA"/>
</dbReference>
<name>A0A183V8P5_TOXCA</name>
<protein>
    <submittedName>
        <fullName evidence="3">Kelch repeat type 1</fullName>
    </submittedName>
</protein>
<reference evidence="3" key="1">
    <citation type="submission" date="2016-06" db="UniProtKB">
        <authorList>
            <consortium name="WormBaseParasite"/>
        </authorList>
    </citation>
    <scope>IDENTIFICATION</scope>
</reference>